<organism evidence="1 2">
    <name type="scientific">Vespula vulgaris</name>
    <name type="common">Yellow jacket</name>
    <name type="synonym">Wasp</name>
    <dbReference type="NCBI Taxonomy" id="7454"/>
    <lineage>
        <taxon>Eukaryota</taxon>
        <taxon>Metazoa</taxon>
        <taxon>Ecdysozoa</taxon>
        <taxon>Arthropoda</taxon>
        <taxon>Hexapoda</taxon>
        <taxon>Insecta</taxon>
        <taxon>Pterygota</taxon>
        <taxon>Neoptera</taxon>
        <taxon>Endopterygota</taxon>
        <taxon>Hymenoptera</taxon>
        <taxon>Apocrita</taxon>
        <taxon>Aculeata</taxon>
        <taxon>Vespoidea</taxon>
        <taxon>Vespidae</taxon>
        <taxon>Vespinae</taxon>
        <taxon>Vespula</taxon>
    </lineage>
</organism>
<comment type="caution">
    <text evidence="1">The sequence shown here is derived from an EMBL/GenBank/DDBJ whole genome shotgun (WGS) entry which is preliminary data.</text>
</comment>
<accession>A0A834KPL8</accession>
<evidence type="ECO:0000313" key="2">
    <source>
        <dbReference type="Proteomes" id="UP000614350"/>
    </source>
</evidence>
<keyword evidence="2" id="KW-1185">Reference proteome</keyword>
<proteinExistence type="predicted"/>
<evidence type="ECO:0000313" key="1">
    <source>
        <dbReference type="EMBL" id="KAF7411834.1"/>
    </source>
</evidence>
<name>A0A834KPL8_VESVU</name>
<protein>
    <submittedName>
        <fullName evidence="1">Uncharacterized protein</fullName>
    </submittedName>
</protein>
<gene>
    <name evidence="1" type="ORF">HZH66_000730</name>
</gene>
<sequence length="103" mass="11607">MGVVMVEKWGWVLGPIHIVKVLNNSYFWKENASLHGKAYEYQRLANSTLAEQLARISPVVGMTPKVATFRIREVHKPSLEAADIFLWSLAAHKTTDCNSINPD</sequence>
<dbReference type="EMBL" id="JACSEA010000001">
    <property type="protein sequence ID" value="KAF7411834.1"/>
    <property type="molecule type" value="Genomic_DNA"/>
</dbReference>
<dbReference type="Proteomes" id="UP000614350">
    <property type="component" value="Unassembled WGS sequence"/>
</dbReference>
<dbReference type="AlphaFoldDB" id="A0A834KPL8"/>
<reference evidence="1" key="1">
    <citation type="journal article" date="2020" name="G3 (Bethesda)">
        <title>High-Quality Assemblies for Three Invasive Social Wasps from the &lt;i&gt;Vespula&lt;/i&gt; Genus.</title>
        <authorList>
            <person name="Harrop T.W.R."/>
            <person name="Guhlin J."/>
            <person name="McLaughlin G.M."/>
            <person name="Permina E."/>
            <person name="Stockwell P."/>
            <person name="Gilligan J."/>
            <person name="Le Lec M.F."/>
            <person name="Gruber M.A.M."/>
            <person name="Quinn O."/>
            <person name="Lovegrove M."/>
            <person name="Duncan E.J."/>
            <person name="Remnant E.J."/>
            <person name="Van Eeckhoven J."/>
            <person name="Graham B."/>
            <person name="Knapp R.A."/>
            <person name="Langford K.W."/>
            <person name="Kronenberg Z."/>
            <person name="Press M.O."/>
            <person name="Eacker S.M."/>
            <person name="Wilson-Rankin E.E."/>
            <person name="Purcell J."/>
            <person name="Lester P.J."/>
            <person name="Dearden P.K."/>
        </authorList>
    </citation>
    <scope>NUCLEOTIDE SEQUENCE</scope>
    <source>
        <strain evidence="1">Marl-1</strain>
    </source>
</reference>